<dbReference type="SMART" id="SM00042">
    <property type="entry name" value="CUB"/>
    <property type="match status" value="2"/>
</dbReference>
<dbReference type="Pfam" id="PF00431">
    <property type="entry name" value="CUB"/>
    <property type="match status" value="2"/>
</dbReference>
<name>A0A8J1TBP5_OWEFU</name>
<reference evidence="5" key="1">
    <citation type="submission" date="2022-03" db="EMBL/GenBank/DDBJ databases">
        <authorList>
            <person name="Martin C."/>
        </authorList>
    </citation>
    <scope>NUCLEOTIDE SEQUENCE</scope>
</reference>
<evidence type="ECO:0000256" key="1">
    <source>
        <dbReference type="ARBA" id="ARBA00022737"/>
    </source>
</evidence>
<dbReference type="AlphaFoldDB" id="A0A8J1TBP5"/>
<feature type="region of interest" description="Disordered" evidence="4">
    <location>
        <begin position="516"/>
        <end position="564"/>
    </location>
</feature>
<evidence type="ECO:0000313" key="6">
    <source>
        <dbReference type="Proteomes" id="UP000749559"/>
    </source>
</evidence>
<keyword evidence="1" id="KW-0677">Repeat</keyword>
<dbReference type="PROSITE" id="PS01180">
    <property type="entry name" value="CUB"/>
    <property type="match status" value="2"/>
</dbReference>
<protein>
    <submittedName>
        <fullName evidence="5">Uncharacterized protein</fullName>
    </submittedName>
</protein>
<accession>A0A8J1TBP5</accession>
<evidence type="ECO:0000256" key="3">
    <source>
        <dbReference type="PROSITE-ProRule" id="PRU00059"/>
    </source>
</evidence>
<evidence type="ECO:0000256" key="2">
    <source>
        <dbReference type="ARBA" id="ARBA00023157"/>
    </source>
</evidence>
<dbReference type="InterPro" id="IPR035914">
    <property type="entry name" value="Sperma_CUB_dom_sf"/>
</dbReference>
<organism evidence="5 6">
    <name type="scientific">Owenia fusiformis</name>
    <name type="common">Polychaete worm</name>
    <dbReference type="NCBI Taxonomy" id="6347"/>
    <lineage>
        <taxon>Eukaryota</taxon>
        <taxon>Metazoa</taxon>
        <taxon>Spiralia</taxon>
        <taxon>Lophotrochozoa</taxon>
        <taxon>Annelida</taxon>
        <taxon>Polychaeta</taxon>
        <taxon>Sedentaria</taxon>
        <taxon>Canalipalpata</taxon>
        <taxon>Sabellida</taxon>
        <taxon>Oweniida</taxon>
        <taxon>Oweniidae</taxon>
        <taxon>Owenia</taxon>
    </lineage>
</organism>
<dbReference type="InterPro" id="IPR000859">
    <property type="entry name" value="CUB_dom"/>
</dbReference>
<dbReference type="Gene3D" id="2.60.120.290">
    <property type="entry name" value="Spermadhesin, CUB domain"/>
    <property type="match status" value="2"/>
</dbReference>
<feature type="compositionally biased region" description="Low complexity" evidence="4">
    <location>
        <begin position="516"/>
        <end position="559"/>
    </location>
</feature>
<dbReference type="Gene3D" id="2.60.120.740">
    <property type="match status" value="2"/>
</dbReference>
<gene>
    <name evidence="5" type="ORF">OFUS_LOCUS23373</name>
</gene>
<evidence type="ECO:0000313" key="5">
    <source>
        <dbReference type="EMBL" id="CAH1799350.1"/>
    </source>
</evidence>
<evidence type="ECO:0000256" key="4">
    <source>
        <dbReference type="SAM" id="MobiDB-lite"/>
    </source>
</evidence>
<dbReference type="EMBL" id="CAIIXF020000011">
    <property type="protein sequence ID" value="CAH1799350.1"/>
    <property type="molecule type" value="Genomic_DNA"/>
</dbReference>
<sequence length="702" mass="78227">MDIIYVIFGLTCLIPGGKTTDLTLHEVSGCYGEAKDVICNEGEMIHVISDFHGSSDSGCRYMPTDKCKIPNFGFTTEVKLMCNGKSHCVHTADDKTARQFCSPVNVYTNYQQIEYKCVQESVVLDICSSNEVLLESGYISSPNYPNGYLSNSECYCSIHTERSDLVHLEVLDLDLSSGIPCSDWLEIDTLTGHPYRLCGSSFNEFTATNLTLSFNSQEKTPHKGFWLYFRTIRNSKALIKCKQIPKTTKATTTSSTTTTTIATTTAKATTLGRTKQPKIDKSVQTIPYNGAGIPSKYMVHGCFGALLHFECGPNEMIHIVRDVYGVSMDDSRCTFDESDCSIEAKNQHSLVTKVCTGKQQCPNFIVNRMFCGTVTTNYQHVEYECVPRAWTPNICSEFLYKSTTSYIRSPGYPNPYSHNANCSCIITSDNAQEIKLSLTTFSLYDNDEKCLDWLEMSYGGEGHKLCGTKFGHAVSDSYMLNYHTDEQNSGPGFMLLITGGDGYNVTVTCNVKQRAPTTTTSTTSTTTTTTTPTSTTMTPTTTTTIQTTPTTKAEPTTTKPKQDINIDEGSLTVDEDDNNKDEHDIVFTDIKNFAHNINLNIGHDETTENPDWMKHTSSVFEPPRRTTNRILGTRSRPRETTKNMRHIEAELKVSPTYASKRPMNRDNTRRTSTADKLTSSGIDLRNFGLVKLLALCIIFLIY</sequence>
<dbReference type="SUPFAM" id="SSF49854">
    <property type="entry name" value="Spermadhesin, CUB domain"/>
    <property type="match status" value="2"/>
</dbReference>
<dbReference type="InterPro" id="IPR043159">
    <property type="entry name" value="Lectin_gal-bd_sf"/>
</dbReference>
<feature type="disulfide bond" evidence="3">
    <location>
        <begin position="127"/>
        <end position="154"/>
    </location>
</feature>
<feature type="disulfide bond" evidence="3">
    <location>
        <begin position="395"/>
        <end position="422"/>
    </location>
</feature>
<keyword evidence="2 3" id="KW-1015">Disulfide bond</keyword>
<comment type="caution">
    <text evidence="3">Lacks conserved residue(s) required for the propagation of feature annotation.</text>
</comment>
<proteinExistence type="predicted"/>
<keyword evidence="6" id="KW-1185">Reference proteome</keyword>
<dbReference type="PANTHER" id="PTHR24251">
    <property type="entry name" value="OVOCHYMASE-RELATED"/>
    <property type="match status" value="1"/>
</dbReference>
<dbReference type="CDD" id="cd22823">
    <property type="entry name" value="Gal_Rha_Lectin"/>
    <property type="match status" value="2"/>
</dbReference>
<dbReference type="CDD" id="cd00041">
    <property type="entry name" value="CUB"/>
    <property type="match status" value="2"/>
</dbReference>
<dbReference type="Proteomes" id="UP000749559">
    <property type="component" value="Unassembled WGS sequence"/>
</dbReference>
<dbReference type="OrthoDB" id="431034at2759"/>
<comment type="caution">
    <text evidence="5">The sequence shown here is derived from an EMBL/GenBank/DDBJ whole genome shotgun (WGS) entry which is preliminary data.</text>
</comment>